<name>A0A9D2VYF5_9FIRM</name>
<dbReference type="Proteomes" id="UP000813420">
    <property type="component" value="Unassembled WGS sequence"/>
</dbReference>
<dbReference type="AlphaFoldDB" id="A0A9D2VYF5"/>
<protein>
    <submittedName>
        <fullName evidence="1">Winged helix-turn-helix transcriptional regulator</fullName>
    </submittedName>
</protein>
<dbReference type="Pfam" id="PF13412">
    <property type="entry name" value="HTH_24"/>
    <property type="match status" value="1"/>
</dbReference>
<dbReference type="Gene3D" id="1.10.10.10">
    <property type="entry name" value="Winged helix-like DNA-binding domain superfamily/Winged helix DNA-binding domain"/>
    <property type="match status" value="1"/>
</dbReference>
<evidence type="ECO:0000313" key="1">
    <source>
        <dbReference type="EMBL" id="HJH50033.1"/>
    </source>
</evidence>
<dbReference type="RefSeq" id="WP_277272158.1">
    <property type="nucleotide sequence ID" value="NZ_DYXE01000061.1"/>
</dbReference>
<sequence length="117" mass="13514">EKIISGYEFQINYDESKKPKFRSDRYQFTVVMLNLNYDVPRNGTQDDTQDGTQDDTQKDIKHQITDLIRKNNKISTEKIAIALGVSVSTIKRRIKEMENVHYVGSGFSGHWEISGDE</sequence>
<dbReference type="InterPro" id="IPR036390">
    <property type="entry name" value="WH_DNA-bd_sf"/>
</dbReference>
<evidence type="ECO:0000313" key="2">
    <source>
        <dbReference type="Proteomes" id="UP000813420"/>
    </source>
</evidence>
<organism evidence="1 2">
    <name type="scientific">Merdimonas faecis</name>
    <dbReference type="NCBI Taxonomy" id="1653435"/>
    <lineage>
        <taxon>Bacteria</taxon>
        <taxon>Bacillati</taxon>
        <taxon>Bacillota</taxon>
        <taxon>Clostridia</taxon>
        <taxon>Lachnospirales</taxon>
        <taxon>Lachnospiraceae</taxon>
        <taxon>Merdimonas</taxon>
    </lineage>
</organism>
<gene>
    <name evidence="1" type="ORF">K8V39_07200</name>
</gene>
<dbReference type="SUPFAM" id="SSF46785">
    <property type="entry name" value="Winged helix' DNA-binding domain"/>
    <property type="match status" value="1"/>
</dbReference>
<comment type="caution">
    <text evidence="1">The sequence shown here is derived from an EMBL/GenBank/DDBJ whole genome shotgun (WGS) entry which is preliminary data.</text>
</comment>
<dbReference type="EMBL" id="DYXE01000061">
    <property type="protein sequence ID" value="HJH50033.1"/>
    <property type="molecule type" value="Genomic_DNA"/>
</dbReference>
<accession>A0A9D2VYF5</accession>
<proteinExistence type="predicted"/>
<reference evidence="1" key="2">
    <citation type="submission" date="2021-09" db="EMBL/GenBank/DDBJ databases">
        <authorList>
            <person name="Gilroy R."/>
        </authorList>
    </citation>
    <scope>NUCLEOTIDE SEQUENCE</scope>
    <source>
        <strain evidence="1">USAMLcec4-12693</strain>
    </source>
</reference>
<dbReference type="InterPro" id="IPR036388">
    <property type="entry name" value="WH-like_DNA-bd_sf"/>
</dbReference>
<feature type="non-terminal residue" evidence="1">
    <location>
        <position position="1"/>
    </location>
</feature>
<reference evidence="1" key="1">
    <citation type="journal article" date="2021" name="PeerJ">
        <title>Extensive microbial diversity within the chicken gut microbiome revealed by metagenomics and culture.</title>
        <authorList>
            <person name="Gilroy R."/>
            <person name="Ravi A."/>
            <person name="Getino M."/>
            <person name="Pursley I."/>
            <person name="Horton D.L."/>
            <person name="Alikhan N.F."/>
            <person name="Baker D."/>
            <person name="Gharbi K."/>
            <person name="Hall N."/>
            <person name="Watson M."/>
            <person name="Adriaenssens E.M."/>
            <person name="Foster-Nyarko E."/>
            <person name="Jarju S."/>
            <person name="Secka A."/>
            <person name="Antonio M."/>
            <person name="Oren A."/>
            <person name="Chaudhuri R.R."/>
            <person name="La Ragione R."/>
            <person name="Hildebrand F."/>
            <person name="Pallen M.J."/>
        </authorList>
    </citation>
    <scope>NUCLEOTIDE SEQUENCE</scope>
    <source>
        <strain evidence="1">USAMLcec4-12693</strain>
    </source>
</reference>